<evidence type="ECO:0000259" key="1">
    <source>
        <dbReference type="Pfam" id="PF12804"/>
    </source>
</evidence>
<dbReference type="InterPro" id="IPR025877">
    <property type="entry name" value="MobA-like_NTP_Trfase"/>
</dbReference>
<keyword evidence="2" id="KW-0808">Transferase</keyword>
<dbReference type="Pfam" id="PF12804">
    <property type="entry name" value="NTP_transf_3"/>
    <property type="match status" value="1"/>
</dbReference>
<dbReference type="EMBL" id="CP002363">
    <property type="protein sequence ID" value="ADV64801.1"/>
    <property type="molecule type" value="Genomic_DNA"/>
</dbReference>
<accession>E8R8H5</accession>
<protein>
    <submittedName>
        <fullName evidence="2">Molybdenum cofactor cytidylyltransferase</fullName>
    </submittedName>
</protein>
<gene>
    <name evidence="2" type="ordered locus">Desmu_0488</name>
</gene>
<reference evidence="2 3" key="2">
    <citation type="journal article" date="2011" name="Stand. Genomic Sci.">
        <title>Complete genome sequence of Desulfurococcus mucosus type strain (O7/1).</title>
        <authorList>
            <person name="Wirth R."/>
            <person name="Chertkov O."/>
            <person name="Held B."/>
            <person name="Lapidus A."/>
            <person name="Nolan M."/>
            <person name="Lucas S."/>
            <person name="Hammon N."/>
            <person name="Deshpande S."/>
            <person name="Cheng J.F."/>
            <person name="Tapia R."/>
            <person name="Han C."/>
            <person name="Goodwin L."/>
            <person name="Pitluck S."/>
            <person name="Liolios K."/>
            <person name="Ioanna P."/>
            <person name="Ivanova N."/>
            <person name="Mavromatis K."/>
            <person name="Mikhailova N."/>
            <person name="Pati A."/>
            <person name="Chen A."/>
            <person name="Palaniappan K."/>
            <person name="Land M."/>
            <person name="Hauser L."/>
            <person name="Chang Y.J."/>
            <person name="Jeffries C.D."/>
            <person name="Bilek Y."/>
            <person name="Hader T."/>
            <person name="Rohde M."/>
            <person name="Spring S."/>
            <person name="Sikorski J."/>
            <person name="Goker M."/>
            <person name="Woyke T."/>
            <person name="Bristow J."/>
            <person name="Eisen J.A."/>
            <person name="Markowitz V."/>
            <person name="Hugenholtz P."/>
            <person name="Kyrpides N.C."/>
            <person name="Klenk H.P."/>
        </authorList>
    </citation>
    <scope>NUCLEOTIDE SEQUENCE [LARGE SCALE GENOMIC DNA]</scope>
    <source>
        <strain evidence="3">ATCC 35584 / DSM 2162 / JCM 9187 / O7/1</strain>
    </source>
</reference>
<dbReference type="SUPFAM" id="SSF53448">
    <property type="entry name" value="Nucleotide-diphospho-sugar transferases"/>
    <property type="match status" value="1"/>
</dbReference>
<proteinExistence type="predicted"/>
<keyword evidence="3" id="KW-1185">Reference proteome</keyword>
<dbReference type="KEGG" id="dmu:Desmu_0488"/>
<dbReference type="Proteomes" id="UP000001068">
    <property type="component" value="Chromosome"/>
</dbReference>
<dbReference type="PANTHER" id="PTHR43777">
    <property type="entry name" value="MOLYBDENUM COFACTOR CYTIDYLYLTRANSFERASE"/>
    <property type="match status" value="1"/>
</dbReference>
<dbReference type="GO" id="GO:0016779">
    <property type="term" value="F:nucleotidyltransferase activity"/>
    <property type="evidence" value="ECO:0007669"/>
    <property type="project" value="UniProtKB-KW"/>
</dbReference>
<dbReference type="CDD" id="cd04182">
    <property type="entry name" value="GT_2_like_f"/>
    <property type="match status" value="1"/>
</dbReference>
<dbReference type="PANTHER" id="PTHR43777:SF1">
    <property type="entry name" value="MOLYBDENUM COFACTOR CYTIDYLYLTRANSFERASE"/>
    <property type="match status" value="1"/>
</dbReference>
<dbReference type="Gene3D" id="3.90.550.10">
    <property type="entry name" value="Spore Coat Polysaccharide Biosynthesis Protein SpsA, Chain A"/>
    <property type="match status" value="1"/>
</dbReference>
<dbReference type="eggNOG" id="arCOG01873">
    <property type="taxonomic scope" value="Archaea"/>
</dbReference>
<organism evidence="2 3">
    <name type="scientific">Desulfurococcus mucosus (strain ATCC 35584 / DSM 2162 / JCM 9187 / O7/1)</name>
    <dbReference type="NCBI Taxonomy" id="765177"/>
    <lineage>
        <taxon>Archaea</taxon>
        <taxon>Thermoproteota</taxon>
        <taxon>Thermoprotei</taxon>
        <taxon>Desulfurococcales</taxon>
        <taxon>Desulfurococcaceae</taxon>
        <taxon>Desulfurococcus</taxon>
    </lineage>
</organism>
<dbReference type="STRING" id="765177.Desmu_0488"/>
<dbReference type="HOGENOM" id="CLU_061980_1_1_2"/>
<evidence type="ECO:0000313" key="3">
    <source>
        <dbReference type="Proteomes" id="UP000001068"/>
    </source>
</evidence>
<dbReference type="RefSeq" id="WP_013562023.1">
    <property type="nucleotide sequence ID" value="NC_014961.1"/>
</dbReference>
<dbReference type="InterPro" id="IPR029044">
    <property type="entry name" value="Nucleotide-diphossugar_trans"/>
</dbReference>
<dbReference type="OrthoDB" id="28434at2157"/>
<name>E8R8H5_DESM0</name>
<dbReference type="AlphaFoldDB" id="E8R8H5"/>
<keyword evidence="2" id="KW-0548">Nucleotidyltransferase</keyword>
<dbReference type="GeneID" id="10153181"/>
<reference evidence="3" key="1">
    <citation type="submission" date="2010-11" db="EMBL/GenBank/DDBJ databases">
        <title>The complete genome of Desulfurococcus mucosus DSM 2162.</title>
        <authorList>
            <consortium name="US DOE Joint Genome Institute (JGI-PGF)"/>
            <person name="Lucas S."/>
            <person name="Copeland A."/>
            <person name="Lapidus A."/>
            <person name="Bruce D."/>
            <person name="Goodwin L."/>
            <person name="Pitluck S."/>
            <person name="Kyrpides N."/>
            <person name="Mavromatis K."/>
            <person name="Pagani I."/>
            <person name="Ivanova N."/>
            <person name="Ovchinnikova G."/>
            <person name="Chertkov O."/>
            <person name="Held B."/>
            <person name="Brettin T."/>
            <person name="Detter J.C."/>
            <person name="Tapia R."/>
            <person name="Han C."/>
            <person name="Land M."/>
            <person name="Hauser L."/>
            <person name="Markowitz V."/>
            <person name="Cheng J.-F."/>
            <person name="Hugenholtz P."/>
            <person name="Woyke T."/>
            <person name="Wu D."/>
            <person name="Wirth R."/>
            <person name="Bilek Y."/>
            <person name="Hader T."/>
            <person name="Klenk H.-P."/>
            <person name="Eisen J.A."/>
        </authorList>
    </citation>
    <scope>NUCLEOTIDE SEQUENCE [LARGE SCALE GENOMIC DNA]</scope>
    <source>
        <strain evidence="3">ATCC 35584 / DSM 2162 / JCM 9187 / O7/1</strain>
    </source>
</reference>
<sequence>MIACIVPAAGFSTRFPWNKMLYTLDKPLVVQTLENISASTYVSRVILVTGHESSRVSRVVEEHASSRLKERLRVVYNPDYAAGMSSSVRKGLESIRDEARSLKGIMVNPGDAAWIHPGVYDYVALRFLESGKKIAVASYRGRRGHPIIFSSDLYAELTAIDEETQGLKAVVRRHLDDTLLVETGYPGVLLDLDTVLDLNRVKEYSWR</sequence>
<evidence type="ECO:0000313" key="2">
    <source>
        <dbReference type="EMBL" id="ADV64801.1"/>
    </source>
</evidence>
<feature type="domain" description="MobA-like NTP transferase" evidence="1">
    <location>
        <begin position="4"/>
        <end position="176"/>
    </location>
</feature>